<dbReference type="AlphaFoldDB" id="A0AAE1QZJ5"/>
<feature type="compositionally biased region" description="Acidic residues" evidence="1">
    <location>
        <begin position="232"/>
        <end position="253"/>
    </location>
</feature>
<dbReference type="EMBL" id="JAVYJV010000021">
    <property type="protein sequence ID" value="KAK4342366.1"/>
    <property type="molecule type" value="Genomic_DNA"/>
</dbReference>
<reference evidence="2" key="1">
    <citation type="submission" date="2023-12" db="EMBL/GenBank/DDBJ databases">
        <title>Genome assembly of Anisodus tanguticus.</title>
        <authorList>
            <person name="Wang Y.-J."/>
        </authorList>
    </citation>
    <scope>NUCLEOTIDE SEQUENCE</scope>
    <source>
        <strain evidence="2">KB-2021</strain>
        <tissue evidence="2">Leaf</tissue>
    </source>
</reference>
<proteinExistence type="predicted"/>
<dbReference type="Proteomes" id="UP001291623">
    <property type="component" value="Unassembled WGS sequence"/>
</dbReference>
<feature type="region of interest" description="Disordered" evidence="1">
    <location>
        <begin position="228"/>
        <end position="299"/>
    </location>
</feature>
<protein>
    <submittedName>
        <fullName evidence="2">Uncharacterized protein</fullName>
    </submittedName>
</protein>
<name>A0AAE1QZJ5_9SOLA</name>
<feature type="compositionally biased region" description="Acidic residues" evidence="1">
    <location>
        <begin position="279"/>
        <end position="295"/>
    </location>
</feature>
<comment type="caution">
    <text evidence="2">The sequence shown here is derived from an EMBL/GenBank/DDBJ whole genome shotgun (WGS) entry which is preliminary data.</text>
</comment>
<evidence type="ECO:0000313" key="3">
    <source>
        <dbReference type="Proteomes" id="UP001291623"/>
    </source>
</evidence>
<gene>
    <name evidence="2" type="ORF">RND71_038182</name>
</gene>
<accession>A0AAE1QZJ5</accession>
<sequence length="365" mass="41113">MTENMSRGFGKGGGGLVYVWDKTREGSIDDGNHQRGLSDEDGPGPPLPNILSLHSLQVALLSDLEVNLISRINEPSCELDVSVIDELLCDFSMFYELNYSYAYSLVVDDATRHVMKHNHFGASRTVLWPTKWSAERDIDSWPIALPIMRLAERFCGQQNETVIAKLPIPFRYPFCGQQNGHKMVGGLNKEFTSKVSGGFNAPLGKEIKLNGKGQVESVQQSDMVENFSENTNEVEDEFELSSEEKNLEEDDVEAIVHSDAEDNENIDLSDDKDGYGSDLLDDEPFYDSSDADNFDSESKRETNVDRLGILKARKKDNSASYDSTLKICVWQLNIIFGDVKKFRKAINSYETERGCQLEKIHNDQR</sequence>
<evidence type="ECO:0000313" key="2">
    <source>
        <dbReference type="EMBL" id="KAK4342366.1"/>
    </source>
</evidence>
<keyword evidence="3" id="KW-1185">Reference proteome</keyword>
<organism evidence="2 3">
    <name type="scientific">Anisodus tanguticus</name>
    <dbReference type="NCBI Taxonomy" id="243964"/>
    <lineage>
        <taxon>Eukaryota</taxon>
        <taxon>Viridiplantae</taxon>
        <taxon>Streptophyta</taxon>
        <taxon>Embryophyta</taxon>
        <taxon>Tracheophyta</taxon>
        <taxon>Spermatophyta</taxon>
        <taxon>Magnoliopsida</taxon>
        <taxon>eudicotyledons</taxon>
        <taxon>Gunneridae</taxon>
        <taxon>Pentapetalae</taxon>
        <taxon>asterids</taxon>
        <taxon>lamiids</taxon>
        <taxon>Solanales</taxon>
        <taxon>Solanaceae</taxon>
        <taxon>Solanoideae</taxon>
        <taxon>Hyoscyameae</taxon>
        <taxon>Anisodus</taxon>
    </lineage>
</organism>
<evidence type="ECO:0000256" key="1">
    <source>
        <dbReference type="SAM" id="MobiDB-lite"/>
    </source>
</evidence>